<keyword evidence="5" id="KW-0175">Coiled coil</keyword>
<evidence type="ECO:0000313" key="8">
    <source>
        <dbReference type="Proteomes" id="UP001497623"/>
    </source>
</evidence>
<dbReference type="PROSITE" id="PS50089">
    <property type="entry name" value="ZF_RING_2"/>
    <property type="match status" value="1"/>
</dbReference>
<proteinExistence type="predicted"/>
<gene>
    <name evidence="7" type="ORF">MNOR_LOCUS37944</name>
</gene>
<dbReference type="InterPro" id="IPR018957">
    <property type="entry name" value="Znf_C3HC4_RING-type"/>
</dbReference>
<organism evidence="7 8">
    <name type="scientific">Meganyctiphanes norvegica</name>
    <name type="common">Northern krill</name>
    <name type="synonym">Thysanopoda norvegica</name>
    <dbReference type="NCBI Taxonomy" id="48144"/>
    <lineage>
        <taxon>Eukaryota</taxon>
        <taxon>Metazoa</taxon>
        <taxon>Ecdysozoa</taxon>
        <taxon>Arthropoda</taxon>
        <taxon>Crustacea</taxon>
        <taxon>Multicrustacea</taxon>
        <taxon>Malacostraca</taxon>
        <taxon>Eumalacostraca</taxon>
        <taxon>Eucarida</taxon>
        <taxon>Euphausiacea</taxon>
        <taxon>Euphausiidae</taxon>
        <taxon>Meganyctiphanes</taxon>
    </lineage>
</organism>
<evidence type="ECO:0000256" key="5">
    <source>
        <dbReference type="SAM" id="Coils"/>
    </source>
</evidence>
<name>A0AAV2SID2_MEGNR</name>
<reference evidence="7 8" key="1">
    <citation type="submission" date="2024-05" db="EMBL/GenBank/DDBJ databases">
        <authorList>
            <person name="Wallberg A."/>
        </authorList>
    </citation>
    <scope>NUCLEOTIDE SEQUENCE [LARGE SCALE GENOMIC DNA]</scope>
</reference>
<dbReference type="Pfam" id="PF00097">
    <property type="entry name" value="zf-C3HC4"/>
    <property type="match status" value="1"/>
</dbReference>
<protein>
    <recommendedName>
        <fullName evidence="6">RING-type domain-containing protein</fullName>
    </recommendedName>
</protein>
<evidence type="ECO:0000256" key="1">
    <source>
        <dbReference type="ARBA" id="ARBA00022723"/>
    </source>
</evidence>
<evidence type="ECO:0000256" key="2">
    <source>
        <dbReference type="ARBA" id="ARBA00022771"/>
    </source>
</evidence>
<sequence length="488" mass="55051">RMEGLECDVCHEVMNDDKLRPRSIRCGHTACTICVKKLIQNNTLECPACRQSFQVNCIDDFPVNFGMIKMIRALKGVTILSGAAVGSANTTDKNMCNIHGILIVKRCQKCQVWVCDHCLELHRQELGCIVTTTEEGLKNIKETHMKLAQSKMNHFKSSLKFVSNRISGIGERIIKLEEEINNLVKDEQKYTQLLQDGNSVLDAVVASHNSLANANTIQAVNDHIHTSLQRECYLELWPKKNIPDMSAPKLQNIEEVVQMLKSDKEIYSTLTVRGTKYCGKLYLQNDRVHLDAHKADPVPTDAIAIQYEDIKKFVESSTVTFLEISVDGRTKVKIHIKLHKYNPNLVKIFTLFSSGELGTNLIGLGFQAWGGKYLHSKEIAESSNFPQIPHDRDMKRIAESRIFRQIPVDKNMKRFASIGTVIGSITNINIFQIGILHHKCFFPNEVPWLVMGEIVEGLQSFESLIKFESSPLEKVKISNCGCILQGVN</sequence>
<accession>A0AAV2SID2</accession>
<dbReference type="GO" id="GO:0008270">
    <property type="term" value="F:zinc ion binding"/>
    <property type="evidence" value="ECO:0007669"/>
    <property type="project" value="UniProtKB-KW"/>
</dbReference>
<dbReference type="SUPFAM" id="SSF57850">
    <property type="entry name" value="RING/U-box"/>
    <property type="match status" value="1"/>
</dbReference>
<dbReference type="EMBL" id="CAXKWB010081163">
    <property type="protein sequence ID" value="CAL4205652.1"/>
    <property type="molecule type" value="Genomic_DNA"/>
</dbReference>
<dbReference type="Gene3D" id="3.30.40.10">
    <property type="entry name" value="Zinc/RING finger domain, C3HC4 (zinc finger)"/>
    <property type="match status" value="1"/>
</dbReference>
<evidence type="ECO:0000256" key="3">
    <source>
        <dbReference type="ARBA" id="ARBA00022833"/>
    </source>
</evidence>
<keyword evidence="3" id="KW-0862">Zinc</keyword>
<dbReference type="InterPro" id="IPR052667">
    <property type="entry name" value="E3_ubiquitin-ligase_RING"/>
</dbReference>
<keyword evidence="8" id="KW-1185">Reference proteome</keyword>
<evidence type="ECO:0000256" key="4">
    <source>
        <dbReference type="PROSITE-ProRule" id="PRU00175"/>
    </source>
</evidence>
<dbReference type="AlphaFoldDB" id="A0AAV2SID2"/>
<dbReference type="Proteomes" id="UP001497623">
    <property type="component" value="Unassembled WGS sequence"/>
</dbReference>
<evidence type="ECO:0000259" key="6">
    <source>
        <dbReference type="PROSITE" id="PS50089"/>
    </source>
</evidence>
<feature type="non-terminal residue" evidence="7">
    <location>
        <position position="1"/>
    </location>
</feature>
<dbReference type="PANTHER" id="PTHR47156:SF6">
    <property type="entry name" value="C2H2-TYPE DOMAIN-CONTAINING PROTEIN-RELATED"/>
    <property type="match status" value="1"/>
</dbReference>
<keyword evidence="2 4" id="KW-0863">Zinc-finger</keyword>
<feature type="domain" description="RING-type" evidence="6">
    <location>
        <begin position="7"/>
        <end position="50"/>
    </location>
</feature>
<dbReference type="InterPro" id="IPR013083">
    <property type="entry name" value="Znf_RING/FYVE/PHD"/>
</dbReference>
<dbReference type="SMART" id="SM00184">
    <property type="entry name" value="RING"/>
    <property type="match status" value="1"/>
</dbReference>
<dbReference type="InterPro" id="IPR001841">
    <property type="entry name" value="Znf_RING"/>
</dbReference>
<dbReference type="PANTHER" id="PTHR47156">
    <property type="entry name" value="PROTEIN CBG20824"/>
    <property type="match status" value="1"/>
</dbReference>
<evidence type="ECO:0000313" key="7">
    <source>
        <dbReference type="EMBL" id="CAL4205652.1"/>
    </source>
</evidence>
<feature type="coiled-coil region" evidence="5">
    <location>
        <begin position="166"/>
        <end position="196"/>
    </location>
</feature>
<comment type="caution">
    <text evidence="7">The sequence shown here is derived from an EMBL/GenBank/DDBJ whole genome shotgun (WGS) entry which is preliminary data.</text>
</comment>
<keyword evidence="1" id="KW-0479">Metal-binding</keyword>